<proteinExistence type="predicted"/>
<sequence>MTVQDYIELVNEAYKERGGIAGQREPLKTTSAKRIRKRMVEDLLAGAVLPPVVIGKVVDDLASLDTAGALMTAISDEDKGKLSIIDGMQRTTALLEAFAESEQVIKHRLLRVEFWIAEETESLIYRMLVLNTGQVPWNLSRQLQVVYAPLVAEMKEKITFDRVLEIQGSNPERRTKAGQYRPDDLAELFIAFGLRKTDVDTKETLADEFSRLDMAEALSSHLYREFFYPTVQMMVDLDGAISRLDDQLIQPNGDDETDGKKLVGRNVFDSKPARIGFVVAVAIAVMGRIGMEKDKDQHAMEQRIKAIEDGLTQLTDKLGRMDAEGMNDFLRLGVLQQQLYGTKRSAVGRYERAFFENAFKILIEESFDIPTLETCWRG</sequence>
<evidence type="ECO:0000313" key="2">
    <source>
        <dbReference type="Proteomes" id="UP000553766"/>
    </source>
</evidence>
<gene>
    <name evidence="1" type="ORF">FHS89_001756</name>
</gene>
<dbReference type="Proteomes" id="UP000553766">
    <property type="component" value="Unassembled WGS sequence"/>
</dbReference>
<comment type="caution">
    <text evidence="1">The sequence shown here is derived from an EMBL/GenBank/DDBJ whole genome shotgun (WGS) entry which is preliminary data.</text>
</comment>
<dbReference type="RefSeq" id="WP_184010716.1">
    <property type="nucleotide sequence ID" value="NZ_JACIJS010000005.1"/>
</dbReference>
<evidence type="ECO:0008006" key="3">
    <source>
        <dbReference type="Google" id="ProtNLM"/>
    </source>
</evidence>
<organism evidence="1 2">
    <name type="scientific">Rubricella aquisinus</name>
    <dbReference type="NCBI Taxonomy" id="2028108"/>
    <lineage>
        <taxon>Bacteria</taxon>
        <taxon>Pseudomonadati</taxon>
        <taxon>Pseudomonadota</taxon>
        <taxon>Alphaproteobacteria</taxon>
        <taxon>Rhodobacterales</taxon>
        <taxon>Paracoccaceae</taxon>
        <taxon>Rubricella</taxon>
    </lineage>
</organism>
<accession>A0A840X1J4</accession>
<evidence type="ECO:0000313" key="1">
    <source>
        <dbReference type="EMBL" id="MBB5515736.1"/>
    </source>
</evidence>
<reference evidence="1 2" key="1">
    <citation type="submission" date="2020-08" db="EMBL/GenBank/DDBJ databases">
        <title>Genomic Encyclopedia of Type Strains, Phase IV (KMG-IV): sequencing the most valuable type-strain genomes for metagenomic binning, comparative biology and taxonomic classification.</title>
        <authorList>
            <person name="Goeker M."/>
        </authorList>
    </citation>
    <scope>NUCLEOTIDE SEQUENCE [LARGE SCALE GENOMIC DNA]</scope>
    <source>
        <strain evidence="1 2">DSM 103377</strain>
    </source>
</reference>
<dbReference type="AlphaFoldDB" id="A0A840X1J4"/>
<protein>
    <recommendedName>
        <fullName evidence="3">DUF262 domain-containing protein</fullName>
    </recommendedName>
</protein>
<dbReference type="EMBL" id="JACIJS010000005">
    <property type="protein sequence ID" value="MBB5515736.1"/>
    <property type="molecule type" value="Genomic_DNA"/>
</dbReference>
<keyword evidence="2" id="KW-1185">Reference proteome</keyword>
<name>A0A840X1J4_9RHOB</name>